<dbReference type="SMART" id="SM01192">
    <property type="entry name" value="Enolase_C"/>
    <property type="match status" value="1"/>
</dbReference>
<dbReference type="Pfam" id="PF00113">
    <property type="entry name" value="Enolase_C"/>
    <property type="match status" value="1"/>
</dbReference>
<dbReference type="PROSITE" id="PS00164">
    <property type="entry name" value="ENOLASE"/>
    <property type="match status" value="1"/>
</dbReference>
<dbReference type="GO" id="GO:0004634">
    <property type="term" value="F:phosphopyruvate hydratase activity"/>
    <property type="evidence" value="ECO:0007669"/>
    <property type="project" value="UniProtKB-UniRule"/>
</dbReference>
<dbReference type="eggNOG" id="COG0148">
    <property type="taxonomic scope" value="Bacteria"/>
</dbReference>
<evidence type="ECO:0000256" key="4">
    <source>
        <dbReference type="ARBA" id="ARBA00017068"/>
    </source>
</evidence>
<feature type="binding site" evidence="12">
    <location>
        <position position="509"/>
    </location>
    <ligand>
        <name>(2R)-2-phosphoglycerate</name>
        <dbReference type="ChEBI" id="CHEBI:58289"/>
    </ligand>
</feature>
<evidence type="ECO:0000256" key="9">
    <source>
        <dbReference type="ARBA" id="ARBA00023152"/>
    </source>
</evidence>
<evidence type="ECO:0000256" key="3">
    <source>
        <dbReference type="ARBA" id="ARBA00012058"/>
    </source>
</evidence>
<feature type="active site" description="Proton donor" evidence="12">
    <location>
        <position position="323"/>
    </location>
</feature>
<organism evidence="17">
    <name type="scientific">Granulicella tundricola (strain ATCC BAA-1859 / DSM 23138 / MP5ACTX9)</name>
    <dbReference type="NCBI Taxonomy" id="1198114"/>
    <lineage>
        <taxon>Bacteria</taxon>
        <taxon>Pseudomonadati</taxon>
        <taxon>Acidobacteriota</taxon>
        <taxon>Terriglobia</taxon>
        <taxon>Terriglobales</taxon>
        <taxon>Acidobacteriaceae</taxon>
        <taxon>Granulicella</taxon>
    </lineage>
</organism>
<evidence type="ECO:0000256" key="12">
    <source>
        <dbReference type="HAMAP-Rule" id="MF_00318"/>
    </source>
</evidence>
<dbReference type="FunFam" id="3.30.390.10:FF:000001">
    <property type="entry name" value="Enolase"/>
    <property type="match status" value="1"/>
</dbReference>
<feature type="region of interest" description="Disordered" evidence="13">
    <location>
        <begin position="1"/>
        <end position="31"/>
    </location>
</feature>
<dbReference type="AlphaFoldDB" id="E8WY52"/>
<dbReference type="SMART" id="SM01193">
    <property type="entry name" value="Enolase_N"/>
    <property type="match status" value="1"/>
</dbReference>
<evidence type="ECO:0000256" key="13">
    <source>
        <dbReference type="SAM" id="MobiDB-lite"/>
    </source>
</evidence>
<dbReference type="InterPro" id="IPR020811">
    <property type="entry name" value="Enolase_N"/>
</dbReference>
<evidence type="ECO:0000256" key="11">
    <source>
        <dbReference type="ARBA" id="ARBA00045763"/>
    </source>
</evidence>
<comment type="similarity">
    <text evidence="2 12">Belongs to the enolase family.</text>
</comment>
<feature type="binding site" evidence="12">
    <location>
        <position position="406"/>
    </location>
    <ligand>
        <name>Mg(2+)</name>
        <dbReference type="ChEBI" id="CHEBI:18420"/>
    </ligand>
</feature>
<feature type="binding site" evidence="12">
    <location>
        <position position="488"/>
    </location>
    <ligand>
        <name>(2R)-2-phosphoglycerate</name>
        <dbReference type="ChEBI" id="CHEBI:58289"/>
    </ligand>
</feature>
<dbReference type="GO" id="GO:0000015">
    <property type="term" value="C:phosphopyruvate hydratase complex"/>
    <property type="evidence" value="ECO:0007669"/>
    <property type="project" value="InterPro"/>
</dbReference>
<sequence>MISTARKTHEPLLASLEPKLPHSHPNPLQGIPQANTTHSSVLIRLPLSYPRYAFPFIRSQSHFARIAQVKPPPIELVNTIAGATPGSAPIPVDRRPKLNDRLRHRIVAASTYSDSKENMTDIVSITAREILDSRGNPTVEADVLLSGGAMGRAAVPSGASTGEHEAVELRDGDESHYLGKGVLSAVDNVESILSPELIGMDATNQRLLDATMIAIDGTENKSRLGANAILAVSMAACRASSAALKLPLYRYLGGVNACLLPTPMMNILNGGSHADSNVDFQEFMIMPVGAETFSDALRQGTEVFHTLKSVLKKKGYSTAVGDEGGFAPNLKSNAEAIELILEAIEKLGLTPGEDIAIALDPASSEFYNKETGKYVFKKSDKSERDSHQMADFWIDWARQYPIVSIEDGLAEDDWTGWQYLTEQIGGNIQLVGDDLFVTNTQRLRQGIEQKCGNSILIKVNQIGTISETLDAIELGRRFGFTSIISHRSGETEDTFIADLAVGTGAGQIKTGSASRTDRIAKYNQLLRIEEQLGQSAEFLGIESLNYSE</sequence>
<dbReference type="SFLD" id="SFLDF00002">
    <property type="entry name" value="enolase"/>
    <property type="match status" value="1"/>
</dbReference>
<dbReference type="SFLD" id="SFLDS00001">
    <property type="entry name" value="Enolase"/>
    <property type="match status" value="1"/>
</dbReference>
<keyword evidence="6 12" id="KW-0964">Secreted</keyword>
<evidence type="ECO:0000256" key="10">
    <source>
        <dbReference type="ARBA" id="ARBA00023239"/>
    </source>
</evidence>
<feature type="binding site" evidence="12">
    <location>
        <position position="360"/>
    </location>
    <ligand>
        <name>Mg(2+)</name>
        <dbReference type="ChEBI" id="CHEBI:18420"/>
    </ligand>
</feature>
<dbReference type="InterPro" id="IPR036849">
    <property type="entry name" value="Enolase-like_C_sf"/>
</dbReference>
<dbReference type="SUPFAM" id="SSF54826">
    <property type="entry name" value="Enolase N-terminal domain-like"/>
    <property type="match status" value="1"/>
</dbReference>
<dbReference type="Pfam" id="PF03952">
    <property type="entry name" value="Enolase_N"/>
    <property type="match status" value="1"/>
</dbReference>
<feature type="binding site" evidence="12">
    <location>
        <position position="433"/>
    </location>
    <ligand>
        <name>Mg(2+)</name>
        <dbReference type="ChEBI" id="CHEBI:18420"/>
    </ligand>
</feature>
<dbReference type="HOGENOM" id="CLU_031223_0_0_0"/>
<dbReference type="CDD" id="cd03313">
    <property type="entry name" value="enolase"/>
    <property type="match status" value="1"/>
</dbReference>
<dbReference type="InterPro" id="IPR020809">
    <property type="entry name" value="Enolase_CS"/>
</dbReference>
<dbReference type="KEGG" id="acm:AciX9_1627"/>
<evidence type="ECO:0000313" key="16">
    <source>
        <dbReference type="EMBL" id="ADW68679.1"/>
    </source>
</evidence>
<dbReference type="Gene3D" id="3.20.20.120">
    <property type="entry name" value="Enolase-like C-terminal domain"/>
    <property type="match status" value="1"/>
</dbReference>
<dbReference type="EC" id="4.2.1.11" evidence="3 12"/>
<dbReference type="PRINTS" id="PR00148">
    <property type="entry name" value="ENOLASE"/>
</dbReference>
<keyword evidence="17" id="KW-1185">Reference proteome</keyword>
<comment type="subcellular location">
    <subcellularLocation>
        <location evidence="12">Cytoplasm</location>
    </subcellularLocation>
    <subcellularLocation>
        <location evidence="12">Secreted</location>
    </subcellularLocation>
    <subcellularLocation>
        <location evidence="12">Cell surface</location>
    </subcellularLocation>
    <text evidence="12">Fractions of enolase are present in both the cytoplasm and on the cell surface.</text>
</comment>
<evidence type="ECO:0000256" key="8">
    <source>
        <dbReference type="ARBA" id="ARBA00022842"/>
    </source>
</evidence>
<comment type="cofactor">
    <cofactor evidence="12">
        <name>Mg(2+)</name>
        <dbReference type="ChEBI" id="CHEBI:18420"/>
    </cofactor>
    <text evidence="12">Binds a second Mg(2+) ion via substrate during catalysis.</text>
</comment>
<dbReference type="UniPathway" id="UPA00109">
    <property type="reaction ID" value="UER00187"/>
</dbReference>
<keyword evidence="9 12" id="KW-0324">Glycolysis</keyword>
<evidence type="ECO:0000256" key="6">
    <source>
        <dbReference type="ARBA" id="ARBA00022525"/>
    </source>
</evidence>
<dbReference type="STRING" id="1198114.AciX9_1627"/>
<dbReference type="Proteomes" id="UP000000343">
    <property type="component" value="Chromosome"/>
</dbReference>
<dbReference type="InterPro" id="IPR029017">
    <property type="entry name" value="Enolase-like_N"/>
</dbReference>
<dbReference type="GO" id="GO:0000287">
    <property type="term" value="F:magnesium ion binding"/>
    <property type="evidence" value="ECO:0007669"/>
    <property type="project" value="UniProtKB-UniRule"/>
</dbReference>
<evidence type="ECO:0000256" key="2">
    <source>
        <dbReference type="ARBA" id="ARBA00009604"/>
    </source>
</evidence>
<evidence type="ECO:0000313" key="17">
    <source>
        <dbReference type="Proteomes" id="UP000000343"/>
    </source>
</evidence>
<keyword evidence="10 12" id="KW-0456">Lyase</keyword>
<dbReference type="FunFam" id="3.20.20.120:FF:000001">
    <property type="entry name" value="Enolase"/>
    <property type="match status" value="1"/>
</dbReference>
<keyword evidence="5 12" id="KW-0963">Cytoplasm</keyword>
<reference evidence="17" key="1">
    <citation type="submission" date="2011-01" db="EMBL/GenBank/DDBJ databases">
        <title>Complete sequence of chromosome of Acidobacterium sp. MP5ACTX9.</title>
        <authorList>
            <consortium name="US DOE Joint Genome Institute"/>
            <person name="Lucas S."/>
            <person name="Copeland A."/>
            <person name="Lapidus A."/>
            <person name="Cheng J.-F."/>
            <person name="Goodwin L."/>
            <person name="Pitluck S."/>
            <person name="Teshima H."/>
            <person name="Detter J.C."/>
            <person name="Han C."/>
            <person name="Tapia R."/>
            <person name="Land M."/>
            <person name="Hauser L."/>
            <person name="Kyrpides N."/>
            <person name="Ivanova N."/>
            <person name="Ovchinnikova G."/>
            <person name="Pagani I."/>
            <person name="Rawat S.R."/>
            <person name="Mannisto M."/>
            <person name="Haggblom M.M."/>
            <person name="Woyke T."/>
        </authorList>
    </citation>
    <scope>NUCLEOTIDE SEQUENCE [LARGE SCALE GENOMIC DNA]</scope>
    <source>
        <strain evidence="17">MP5ACTX9</strain>
    </source>
</reference>
<dbReference type="GO" id="GO:0005576">
    <property type="term" value="C:extracellular region"/>
    <property type="evidence" value="ECO:0007669"/>
    <property type="project" value="UniProtKB-SubCell"/>
</dbReference>
<dbReference type="Gene3D" id="3.30.390.10">
    <property type="entry name" value="Enolase-like, N-terminal domain"/>
    <property type="match status" value="1"/>
</dbReference>
<evidence type="ECO:0000256" key="1">
    <source>
        <dbReference type="ARBA" id="ARBA00005031"/>
    </source>
</evidence>
<feature type="binding site" evidence="12">
    <location>
        <position position="487"/>
    </location>
    <ligand>
        <name>(2R)-2-phosphoglycerate</name>
        <dbReference type="ChEBI" id="CHEBI:58289"/>
    </ligand>
</feature>
<accession>E8WY52</accession>
<dbReference type="GO" id="GO:0009986">
    <property type="term" value="C:cell surface"/>
    <property type="evidence" value="ECO:0007669"/>
    <property type="project" value="UniProtKB-SubCell"/>
</dbReference>
<feature type="domain" description="Enolase C-terminal TIM barrel" evidence="14">
    <location>
        <begin position="257"/>
        <end position="546"/>
    </location>
</feature>
<dbReference type="NCBIfam" id="TIGR01060">
    <property type="entry name" value="eno"/>
    <property type="match status" value="1"/>
</dbReference>
<dbReference type="InterPro" id="IPR000941">
    <property type="entry name" value="Enolase"/>
</dbReference>
<name>E8WY52_GRATM</name>
<keyword evidence="7 12" id="KW-0479">Metal-binding</keyword>
<evidence type="ECO:0000256" key="5">
    <source>
        <dbReference type="ARBA" id="ARBA00022490"/>
    </source>
</evidence>
<dbReference type="EMBL" id="CP002480">
    <property type="protein sequence ID" value="ADW68679.1"/>
    <property type="molecule type" value="Genomic_DNA"/>
</dbReference>
<dbReference type="PANTHER" id="PTHR11902">
    <property type="entry name" value="ENOLASE"/>
    <property type="match status" value="1"/>
</dbReference>
<comment type="catalytic activity">
    <reaction evidence="12">
        <text>(2R)-2-phosphoglycerate = phosphoenolpyruvate + H2O</text>
        <dbReference type="Rhea" id="RHEA:10164"/>
        <dbReference type="ChEBI" id="CHEBI:15377"/>
        <dbReference type="ChEBI" id="CHEBI:58289"/>
        <dbReference type="ChEBI" id="CHEBI:58702"/>
        <dbReference type="EC" id="4.2.1.11"/>
    </reaction>
</comment>
<protein>
    <recommendedName>
        <fullName evidence="4 12">Enolase</fullName>
        <ecNumber evidence="3 12">4.2.1.11</ecNumber>
    </recommendedName>
    <alternativeName>
        <fullName evidence="12">2-phospho-D-glycerate hydro-lyase</fullName>
    </alternativeName>
    <alternativeName>
        <fullName evidence="12">2-phosphoglycerate dehydratase</fullName>
    </alternativeName>
</protein>
<dbReference type="PaxDb" id="1198114-AciX9_1627"/>
<proteinExistence type="inferred from homology"/>
<evidence type="ECO:0000256" key="7">
    <source>
        <dbReference type="ARBA" id="ARBA00022723"/>
    </source>
</evidence>
<evidence type="ECO:0000259" key="15">
    <source>
        <dbReference type="SMART" id="SM01193"/>
    </source>
</evidence>
<keyword evidence="8 12" id="KW-0460">Magnesium</keyword>
<gene>
    <name evidence="12" type="primary">eno</name>
    <name evidence="16" type="ordered locus">AciX9_1627</name>
</gene>
<feature type="active site" description="Proton acceptor" evidence="12">
    <location>
        <position position="458"/>
    </location>
</feature>
<dbReference type="GO" id="GO:0006096">
    <property type="term" value="P:glycolytic process"/>
    <property type="evidence" value="ECO:0007669"/>
    <property type="project" value="UniProtKB-UniRule"/>
</dbReference>
<feature type="binding site" evidence="12">
    <location>
        <position position="458"/>
    </location>
    <ligand>
        <name>(2R)-2-phosphoglycerate</name>
        <dbReference type="ChEBI" id="CHEBI:58289"/>
    </ligand>
</feature>
<dbReference type="SUPFAM" id="SSF51604">
    <property type="entry name" value="Enolase C-terminal domain-like"/>
    <property type="match status" value="1"/>
</dbReference>
<dbReference type="SFLD" id="SFLDG00178">
    <property type="entry name" value="enolase"/>
    <property type="match status" value="1"/>
</dbReference>
<feature type="domain" description="Enolase N-terminal" evidence="15">
    <location>
        <begin position="122"/>
        <end position="252"/>
    </location>
</feature>
<dbReference type="HAMAP" id="MF_00318">
    <property type="entry name" value="Enolase"/>
    <property type="match status" value="1"/>
</dbReference>
<feature type="binding site" evidence="12">
    <location>
        <position position="281"/>
    </location>
    <ligand>
        <name>(2R)-2-phosphoglycerate</name>
        <dbReference type="ChEBI" id="CHEBI:58289"/>
    </ligand>
</feature>
<dbReference type="InterPro" id="IPR020810">
    <property type="entry name" value="Enolase_C"/>
</dbReference>
<comment type="function">
    <text evidence="11 12">Catalyzes the reversible conversion of 2-phosphoglycerate (2-PG) into phosphoenolpyruvate (PEP). It is essential for the degradation of carbohydrates via glycolysis.</text>
</comment>
<dbReference type="PANTHER" id="PTHR11902:SF1">
    <property type="entry name" value="ENOLASE"/>
    <property type="match status" value="1"/>
</dbReference>
<evidence type="ECO:0000259" key="14">
    <source>
        <dbReference type="SMART" id="SM01192"/>
    </source>
</evidence>
<comment type="pathway">
    <text evidence="1 12">Carbohydrate degradation; glycolysis; pyruvate from D-glyceraldehyde 3-phosphate: step 4/5.</text>
</comment>